<evidence type="ECO:0000313" key="1">
    <source>
        <dbReference type="EMBL" id="KHF99274.1"/>
    </source>
</evidence>
<gene>
    <name evidence="1" type="ORF">F383_19418</name>
</gene>
<dbReference type="EMBL" id="JRRC01071328">
    <property type="protein sequence ID" value="KHF99274.1"/>
    <property type="molecule type" value="Genomic_DNA"/>
</dbReference>
<protein>
    <submittedName>
        <fullName evidence="1">Capsid VP1</fullName>
    </submittedName>
</protein>
<proteinExistence type="predicted"/>
<organism evidence="1 2">
    <name type="scientific">Gossypium arboreum</name>
    <name type="common">Tree cotton</name>
    <name type="synonym">Gossypium nanking</name>
    <dbReference type="NCBI Taxonomy" id="29729"/>
    <lineage>
        <taxon>Eukaryota</taxon>
        <taxon>Viridiplantae</taxon>
        <taxon>Streptophyta</taxon>
        <taxon>Embryophyta</taxon>
        <taxon>Tracheophyta</taxon>
        <taxon>Spermatophyta</taxon>
        <taxon>Magnoliopsida</taxon>
        <taxon>eudicotyledons</taxon>
        <taxon>Gunneridae</taxon>
        <taxon>Pentapetalae</taxon>
        <taxon>rosids</taxon>
        <taxon>malvids</taxon>
        <taxon>Malvales</taxon>
        <taxon>Malvaceae</taxon>
        <taxon>Malvoideae</taxon>
        <taxon>Gossypium</taxon>
    </lineage>
</organism>
<keyword evidence="2" id="KW-1185">Reference proteome</keyword>
<comment type="caution">
    <text evidence="1">The sequence shown here is derived from an EMBL/GenBank/DDBJ whole genome shotgun (WGS) entry which is preliminary data.</text>
</comment>
<sequence length="112" mass="12733">MITIHFHHKLTLKSSFHELIIISFPYRNNFILSLIIVIPNEPLGIIISDTRETLHTRCHICSHSGLLTQAVSLDVATRCYSHKLSSNRNICRYTQPPVGRTRPAPGSYNIKP</sequence>
<evidence type="ECO:0000313" key="2">
    <source>
        <dbReference type="Proteomes" id="UP000032142"/>
    </source>
</evidence>
<dbReference type="Proteomes" id="UP000032142">
    <property type="component" value="Unassembled WGS sequence"/>
</dbReference>
<reference evidence="2" key="1">
    <citation type="submission" date="2014-09" db="EMBL/GenBank/DDBJ databases">
        <authorList>
            <person name="Mudge J."/>
            <person name="Ramaraj T."/>
            <person name="Lindquist I.E."/>
            <person name="Bharti A.K."/>
            <person name="Sundararajan A."/>
            <person name="Cameron C.T."/>
            <person name="Woodward J.E."/>
            <person name="May G.D."/>
            <person name="Brubaker C."/>
            <person name="Broadhvest J."/>
            <person name="Wilkins T.A."/>
        </authorList>
    </citation>
    <scope>NUCLEOTIDE SEQUENCE</scope>
    <source>
        <strain evidence="2">cv. AKA8401</strain>
    </source>
</reference>
<accession>A0A0B0MES6</accession>
<dbReference type="AlphaFoldDB" id="A0A0B0MES6"/>
<name>A0A0B0MES6_GOSAR</name>